<evidence type="ECO:0000313" key="3">
    <source>
        <dbReference type="Proteomes" id="UP000479000"/>
    </source>
</evidence>
<dbReference type="AlphaFoldDB" id="A0A6H5HMK3"/>
<evidence type="ECO:0000313" key="2">
    <source>
        <dbReference type="EMBL" id="CAB0019552.1"/>
    </source>
</evidence>
<gene>
    <name evidence="2" type="ORF">NTEN_LOCUS23264</name>
</gene>
<evidence type="ECO:0000256" key="1">
    <source>
        <dbReference type="SAM" id="MobiDB-lite"/>
    </source>
</evidence>
<sequence length="125" mass="13921">MEEDETQKSPGSLASQARVRPQMSLRIPPTPGSGTGSVGSRPPTFYYTGPLTPTAIDMTQGGVNVLTMYPGKAGEFVSKQFFSKSCDYQVLHSQEHQDVFPDGYKVEDYKAPEDRWLNRYRENPG</sequence>
<dbReference type="Proteomes" id="UP000479000">
    <property type="component" value="Unassembled WGS sequence"/>
</dbReference>
<accession>A0A6H5HMK3</accession>
<protein>
    <submittedName>
        <fullName evidence="2">Uncharacterized protein</fullName>
    </submittedName>
</protein>
<reference evidence="2 3" key="1">
    <citation type="submission" date="2020-02" db="EMBL/GenBank/DDBJ databases">
        <authorList>
            <person name="Ferguson B K."/>
        </authorList>
    </citation>
    <scope>NUCLEOTIDE SEQUENCE [LARGE SCALE GENOMIC DNA]</scope>
</reference>
<proteinExistence type="predicted"/>
<name>A0A6H5HMK3_9HEMI</name>
<feature type="region of interest" description="Disordered" evidence="1">
    <location>
        <begin position="1"/>
        <end position="45"/>
    </location>
</feature>
<dbReference type="EMBL" id="CADCXU010034020">
    <property type="protein sequence ID" value="CAB0019552.1"/>
    <property type="molecule type" value="Genomic_DNA"/>
</dbReference>
<organism evidence="2 3">
    <name type="scientific">Nesidiocoris tenuis</name>
    <dbReference type="NCBI Taxonomy" id="355587"/>
    <lineage>
        <taxon>Eukaryota</taxon>
        <taxon>Metazoa</taxon>
        <taxon>Ecdysozoa</taxon>
        <taxon>Arthropoda</taxon>
        <taxon>Hexapoda</taxon>
        <taxon>Insecta</taxon>
        <taxon>Pterygota</taxon>
        <taxon>Neoptera</taxon>
        <taxon>Paraneoptera</taxon>
        <taxon>Hemiptera</taxon>
        <taxon>Heteroptera</taxon>
        <taxon>Panheteroptera</taxon>
        <taxon>Cimicomorpha</taxon>
        <taxon>Miridae</taxon>
        <taxon>Dicyphina</taxon>
        <taxon>Nesidiocoris</taxon>
    </lineage>
</organism>
<keyword evidence="3" id="KW-1185">Reference proteome</keyword>
<feature type="non-terminal residue" evidence="2">
    <location>
        <position position="125"/>
    </location>
</feature>